<dbReference type="Proteomes" id="UP000054359">
    <property type="component" value="Unassembled WGS sequence"/>
</dbReference>
<sequence>AALRSIPLLGYQIESFSETLENVDASLLFQLTHPGQAPIIFHADTLGATERWIAALKEASVLE</sequence>
<reference evidence="2 3" key="1">
    <citation type="submission" date="2013-11" db="EMBL/GenBank/DDBJ databases">
        <title>Genome sequencing of Stegodyphus mimosarum.</title>
        <authorList>
            <person name="Bechsgaard J."/>
        </authorList>
    </citation>
    <scope>NUCLEOTIDE SEQUENCE [LARGE SCALE GENOMIC DNA]</scope>
</reference>
<dbReference type="AlphaFoldDB" id="A0A087U4A7"/>
<dbReference type="EMBL" id="KK118079">
    <property type="protein sequence ID" value="KFM72196.1"/>
    <property type="molecule type" value="Genomic_DNA"/>
</dbReference>
<dbReference type="STRING" id="407821.A0A087U4A7"/>
<evidence type="ECO:0000313" key="2">
    <source>
        <dbReference type="EMBL" id="KFM72196.1"/>
    </source>
</evidence>
<gene>
    <name evidence="2" type="ORF">X975_08072</name>
</gene>
<dbReference type="SUPFAM" id="SSF50729">
    <property type="entry name" value="PH domain-like"/>
    <property type="match status" value="1"/>
</dbReference>
<name>A0A087U4A7_STEMI</name>
<feature type="non-terminal residue" evidence="2">
    <location>
        <position position="63"/>
    </location>
</feature>
<proteinExistence type="predicted"/>
<dbReference type="InterPro" id="IPR011993">
    <property type="entry name" value="PH-like_dom_sf"/>
</dbReference>
<organism evidence="2 3">
    <name type="scientific">Stegodyphus mimosarum</name>
    <name type="common">African social velvet spider</name>
    <dbReference type="NCBI Taxonomy" id="407821"/>
    <lineage>
        <taxon>Eukaryota</taxon>
        <taxon>Metazoa</taxon>
        <taxon>Ecdysozoa</taxon>
        <taxon>Arthropoda</taxon>
        <taxon>Chelicerata</taxon>
        <taxon>Arachnida</taxon>
        <taxon>Araneae</taxon>
        <taxon>Araneomorphae</taxon>
        <taxon>Entelegynae</taxon>
        <taxon>Eresoidea</taxon>
        <taxon>Eresidae</taxon>
        <taxon>Stegodyphus</taxon>
    </lineage>
</organism>
<accession>A0A087U4A7</accession>
<evidence type="ECO:0000259" key="1">
    <source>
        <dbReference type="PROSITE" id="PS50003"/>
    </source>
</evidence>
<dbReference type="InterPro" id="IPR001849">
    <property type="entry name" value="PH_domain"/>
</dbReference>
<feature type="non-terminal residue" evidence="2">
    <location>
        <position position="1"/>
    </location>
</feature>
<evidence type="ECO:0000313" key="3">
    <source>
        <dbReference type="Proteomes" id="UP000054359"/>
    </source>
</evidence>
<keyword evidence="3" id="KW-1185">Reference proteome</keyword>
<dbReference type="PROSITE" id="PS50003">
    <property type="entry name" value="PH_DOMAIN"/>
    <property type="match status" value="1"/>
</dbReference>
<feature type="domain" description="PH" evidence="1">
    <location>
        <begin position="1"/>
        <end position="61"/>
    </location>
</feature>
<protein>
    <recommendedName>
        <fullName evidence="1">PH domain-containing protein</fullName>
    </recommendedName>
</protein>
<dbReference type="OrthoDB" id="245697at2759"/>
<dbReference type="Gene3D" id="2.30.29.30">
    <property type="entry name" value="Pleckstrin-homology domain (PH domain)/Phosphotyrosine-binding domain (PTB)"/>
    <property type="match status" value="1"/>
</dbReference>